<keyword evidence="16" id="KW-0564">Palmitate</keyword>
<dbReference type="GO" id="GO:0098793">
    <property type="term" value="C:presynapse"/>
    <property type="evidence" value="ECO:0007669"/>
    <property type="project" value="UniProtKB-SubCell"/>
</dbReference>
<dbReference type="FunFam" id="3.80.10.10:FF:000072">
    <property type="entry name" value="protein scribble homolog isoform X1"/>
    <property type="match status" value="1"/>
</dbReference>
<feature type="compositionally biased region" description="Polar residues" evidence="22">
    <location>
        <begin position="1428"/>
        <end position="1443"/>
    </location>
</feature>
<dbReference type="GO" id="GO:0043113">
    <property type="term" value="P:receptor clustering"/>
    <property type="evidence" value="ECO:0007669"/>
    <property type="project" value="TreeGrafter"/>
</dbReference>
<keyword evidence="11" id="KW-0221">Differentiation</keyword>
<feature type="compositionally biased region" description="Basic and acidic residues" evidence="22">
    <location>
        <begin position="530"/>
        <end position="541"/>
    </location>
</feature>
<dbReference type="InterPro" id="IPR050614">
    <property type="entry name" value="Synaptic_Scaffolding_LAP-MAGUK"/>
</dbReference>
<evidence type="ECO:0000256" key="5">
    <source>
        <dbReference type="ARBA" id="ARBA00022473"/>
    </source>
</evidence>
<evidence type="ECO:0000256" key="17">
    <source>
        <dbReference type="ARBA" id="ARBA00023273"/>
    </source>
</evidence>
<feature type="compositionally biased region" description="Basic and acidic residues" evidence="22">
    <location>
        <begin position="1333"/>
        <end position="1342"/>
    </location>
</feature>
<dbReference type="FunFam" id="3.80.10.10:FF:000338">
    <property type="entry name" value="protein scribble homolog isoform X12"/>
    <property type="match status" value="1"/>
</dbReference>
<proteinExistence type="predicted"/>
<dbReference type="Pfam" id="PF13855">
    <property type="entry name" value="LRR_8"/>
    <property type="match status" value="2"/>
</dbReference>
<feature type="compositionally biased region" description="Basic and acidic residues" evidence="22">
    <location>
        <begin position="1458"/>
        <end position="1475"/>
    </location>
</feature>
<evidence type="ECO:0000256" key="8">
    <source>
        <dbReference type="ARBA" id="ARBA00022553"/>
    </source>
</evidence>
<keyword evidence="8" id="KW-0597">Phosphoprotein</keyword>
<dbReference type="GO" id="GO:0014069">
    <property type="term" value="C:postsynaptic density"/>
    <property type="evidence" value="ECO:0007669"/>
    <property type="project" value="TreeGrafter"/>
</dbReference>
<keyword evidence="10" id="KW-0677">Repeat</keyword>
<evidence type="ECO:0000256" key="9">
    <source>
        <dbReference type="ARBA" id="ARBA00022614"/>
    </source>
</evidence>
<dbReference type="GO" id="GO:0019901">
    <property type="term" value="F:protein kinase binding"/>
    <property type="evidence" value="ECO:0007669"/>
    <property type="project" value="TreeGrafter"/>
</dbReference>
<dbReference type="InterPro" id="IPR001478">
    <property type="entry name" value="PDZ"/>
</dbReference>
<evidence type="ECO:0000313" key="25">
    <source>
        <dbReference type="Proteomes" id="UP000314980"/>
    </source>
</evidence>
<reference evidence="25" key="1">
    <citation type="submission" date="2015-09" db="EMBL/GenBank/DDBJ databases">
        <authorList>
            <person name="Sai Rama Sridatta P."/>
        </authorList>
    </citation>
    <scope>NUCLEOTIDE SEQUENCE [LARGE SCALE GENOMIC DNA]</scope>
</reference>
<feature type="compositionally biased region" description="Acidic residues" evidence="22">
    <location>
        <begin position="640"/>
        <end position="650"/>
    </location>
</feature>
<feature type="compositionally biased region" description="Acidic residues" evidence="22">
    <location>
        <begin position="542"/>
        <end position="553"/>
    </location>
</feature>
<feature type="compositionally biased region" description="Acidic residues" evidence="22">
    <location>
        <begin position="570"/>
        <end position="587"/>
    </location>
</feature>
<evidence type="ECO:0000256" key="10">
    <source>
        <dbReference type="ARBA" id="ARBA00022737"/>
    </source>
</evidence>
<evidence type="ECO:0000256" key="20">
    <source>
        <dbReference type="ARBA" id="ARBA00034110"/>
    </source>
</evidence>
<dbReference type="Gene3D" id="3.80.10.10">
    <property type="entry name" value="Ribonuclease Inhibitor"/>
    <property type="match status" value="2"/>
</dbReference>
<dbReference type="GO" id="GO:0098609">
    <property type="term" value="P:cell-cell adhesion"/>
    <property type="evidence" value="ECO:0007669"/>
    <property type="project" value="TreeGrafter"/>
</dbReference>
<dbReference type="GO" id="GO:0045197">
    <property type="term" value="P:establishment or maintenance of epithelial cell apical/basal polarity"/>
    <property type="evidence" value="ECO:0007669"/>
    <property type="project" value="TreeGrafter"/>
</dbReference>
<dbReference type="CDD" id="cd06702">
    <property type="entry name" value="PDZ3_Scribble-like"/>
    <property type="match status" value="1"/>
</dbReference>
<feature type="compositionally biased region" description="Basic and acidic residues" evidence="22">
    <location>
        <begin position="1560"/>
        <end position="1569"/>
    </location>
</feature>
<dbReference type="CDD" id="cd06704">
    <property type="entry name" value="PDZ1_Scribble-like"/>
    <property type="match status" value="1"/>
</dbReference>
<evidence type="ECO:0000256" key="11">
    <source>
        <dbReference type="ARBA" id="ARBA00022782"/>
    </source>
</evidence>
<feature type="compositionally biased region" description="Basic and acidic residues" evidence="22">
    <location>
        <begin position="560"/>
        <end position="569"/>
    </location>
</feature>
<dbReference type="SMART" id="SM00369">
    <property type="entry name" value="LRR_TYP"/>
    <property type="match status" value="11"/>
</dbReference>
<feature type="region of interest" description="Disordered" evidence="22">
    <location>
        <begin position="1558"/>
        <end position="1622"/>
    </location>
</feature>
<dbReference type="FunFam" id="2.30.42.10:FF:000114">
    <property type="entry name" value="protein scribble homolog isoform X1"/>
    <property type="match status" value="1"/>
</dbReference>
<feature type="region of interest" description="Disordered" evidence="22">
    <location>
        <begin position="1293"/>
        <end position="1342"/>
    </location>
</feature>
<keyword evidence="7" id="KW-0963">Cytoplasm</keyword>
<protein>
    <recommendedName>
        <fullName evidence="21">Protein scribble homolog</fullName>
    </recommendedName>
</protein>
<name>A0A4W6DWD4_LATCA</name>
<organism evidence="24 25">
    <name type="scientific">Lates calcarifer</name>
    <name type="common">Barramundi</name>
    <name type="synonym">Holocentrus calcarifer</name>
    <dbReference type="NCBI Taxonomy" id="8187"/>
    <lineage>
        <taxon>Eukaryota</taxon>
        <taxon>Metazoa</taxon>
        <taxon>Chordata</taxon>
        <taxon>Craniata</taxon>
        <taxon>Vertebrata</taxon>
        <taxon>Euteleostomi</taxon>
        <taxon>Actinopterygii</taxon>
        <taxon>Neopterygii</taxon>
        <taxon>Teleostei</taxon>
        <taxon>Neoteleostei</taxon>
        <taxon>Acanthomorphata</taxon>
        <taxon>Carangaria</taxon>
        <taxon>Carangaria incertae sedis</taxon>
        <taxon>Centropomidae</taxon>
        <taxon>Lates</taxon>
    </lineage>
</organism>
<keyword evidence="9" id="KW-0433">Leucine-rich repeat</keyword>
<evidence type="ECO:0000256" key="15">
    <source>
        <dbReference type="ARBA" id="ARBA00023136"/>
    </source>
</evidence>
<keyword evidence="17" id="KW-0966">Cell projection</keyword>
<keyword evidence="13" id="KW-0770">Synapse</keyword>
<dbReference type="PROSITE" id="PS50106">
    <property type="entry name" value="PDZ"/>
    <property type="match status" value="4"/>
</dbReference>
<evidence type="ECO:0000256" key="6">
    <source>
        <dbReference type="ARBA" id="ARBA00022475"/>
    </source>
</evidence>
<dbReference type="CDD" id="cd06701">
    <property type="entry name" value="PDZ4_Scribble-like"/>
    <property type="match status" value="1"/>
</dbReference>
<dbReference type="Pfam" id="PF00595">
    <property type="entry name" value="PDZ"/>
    <property type="match status" value="4"/>
</dbReference>
<dbReference type="InterPro" id="IPR003591">
    <property type="entry name" value="Leu-rich_rpt_typical-subtyp"/>
</dbReference>
<evidence type="ECO:0000256" key="22">
    <source>
        <dbReference type="SAM" id="MobiDB-lite"/>
    </source>
</evidence>
<dbReference type="FunFam" id="2.30.42.10:FF:000041">
    <property type="entry name" value="protein scribble homolog isoform X1"/>
    <property type="match status" value="1"/>
</dbReference>
<evidence type="ECO:0000256" key="19">
    <source>
        <dbReference type="ARBA" id="ARBA00034106"/>
    </source>
</evidence>
<accession>A0A4W6DWD4</accession>
<keyword evidence="14" id="KW-0175">Coiled coil</keyword>
<dbReference type="SUPFAM" id="SSF52047">
    <property type="entry name" value="RNI-like"/>
    <property type="match status" value="1"/>
</dbReference>
<gene>
    <name evidence="24" type="primary">SCRIB</name>
</gene>
<keyword evidence="5" id="KW-0217">Developmental protein</keyword>
<dbReference type="GO" id="GO:0005912">
    <property type="term" value="C:adherens junction"/>
    <property type="evidence" value="ECO:0007669"/>
    <property type="project" value="UniProtKB-SubCell"/>
</dbReference>
<dbReference type="SMART" id="SM00228">
    <property type="entry name" value="PDZ"/>
    <property type="match status" value="4"/>
</dbReference>
<feature type="domain" description="PDZ" evidence="23">
    <location>
        <begin position="971"/>
        <end position="1060"/>
    </location>
</feature>
<dbReference type="PROSITE" id="PS51450">
    <property type="entry name" value="LRR"/>
    <property type="match status" value="3"/>
</dbReference>
<evidence type="ECO:0000259" key="23">
    <source>
        <dbReference type="PROSITE" id="PS50106"/>
    </source>
</evidence>
<evidence type="ECO:0000313" key="24">
    <source>
        <dbReference type="Ensembl" id="ENSLCAP00010029254.1"/>
    </source>
</evidence>
<dbReference type="Ensembl" id="ENSLCAT00010029898.1">
    <property type="protein sequence ID" value="ENSLCAP00010029254.1"/>
    <property type="gene ID" value="ENSLCAG00010013691.1"/>
</dbReference>
<comment type="subcellular location">
    <subcellularLocation>
        <location evidence="4">Cell junction</location>
        <location evidence="4">Adherens junction</location>
    </subcellularLocation>
    <subcellularLocation>
        <location evidence="1">Cell membrane</location>
        <topology evidence="1">Peripheral membrane protein</topology>
    </subcellularLocation>
    <subcellularLocation>
        <location evidence="3">Cell projection</location>
        <location evidence="3">Lamellipodium</location>
    </subcellularLocation>
    <subcellularLocation>
        <location evidence="2">Cytoplasm</location>
    </subcellularLocation>
    <subcellularLocation>
        <location evidence="20">Postsynapse</location>
    </subcellularLocation>
    <subcellularLocation>
        <location evidence="19">Presynapse</location>
    </subcellularLocation>
</comment>
<evidence type="ECO:0000256" key="1">
    <source>
        <dbReference type="ARBA" id="ARBA00004202"/>
    </source>
</evidence>
<feature type="compositionally biased region" description="Low complexity" evidence="22">
    <location>
        <begin position="1444"/>
        <end position="1455"/>
    </location>
</feature>
<feature type="compositionally biased region" description="Polar residues" evidence="22">
    <location>
        <begin position="1313"/>
        <end position="1328"/>
    </location>
</feature>
<evidence type="ECO:0000256" key="18">
    <source>
        <dbReference type="ARBA" id="ARBA00023288"/>
    </source>
</evidence>
<dbReference type="GO" id="GO:0005737">
    <property type="term" value="C:cytoplasm"/>
    <property type="evidence" value="ECO:0007669"/>
    <property type="project" value="UniProtKB-SubCell"/>
</dbReference>
<dbReference type="PANTHER" id="PTHR23119">
    <property type="entry name" value="DISCS LARGE"/>
    <property type="match status" value="1"/>
</dbReference>
<dbReference type="Pfam" id="PF00560">
    <property type="entry name" value="LRR_1"/>
    <property type="match status" value="1"/>
</dbReference>
<dbReference type="GeneTree" id="ENSGT00940000154025"/>
<dbReference type="CDD" id="cd06703">
    <property type="entry name" value="PDZ2_Scribble-like"/>
    <property type="match status" value="1"/>
</dbReference>
<dbReference type="GO" id="GO:0030154">
    <property type="term" value="P:cell differentiation"/>
    <property type="evidence" value="ECO:0007669"/>
    <property type="project" value="UniProtKB-KW"/>
</dbReference>
<feature type="region of interest" description="Disordered" evidence="22">
    <location>
        <begin position="436"/>
        <end position="598"/>
    </location>
</feature>
<keyword evidence="18" id="KW-0449">Lipoprotein</keyword>
<feature type="compositionally biased region" description="Basic and acidic residues" evidence="22">
    <location>
        <begin position="1498"/>
        <end position="1509"/>
    </location>
</feature>
<dbReference type="InterPro" id="IPR001611">
    <property type="entry name" value="Leu-rich_rpt"/>
</dbReference>
<keyword evidence="25" id="KW-1185">Reference proteome</keyword>
<feature type="compositionally biased region" description="Polar residues" evidence="22">
    <location>
        <begin position="499"/>
        <end position="517"/>
    </location>
</feature>
<sequence>MLKCIPLWRCNRHVESVDKRHCNLQTVPDEIFRYSRSLEELLLDANQLKELPKPFFRLLNLRKLGLSDNEIQRLPPEVANFMQLVELDISRNDIPEIPESIKFCRALEIADFSGNPLSRLPDGFTQLRALAHLALNDVSLQTLPNDIGKYVHMSLSFLVKLEQLDLGSNELEVLPDTLGALPNLRELWLDRNQLSSLPPELGNLRRLVCLDVSENRLEELPSELNGLLALTDLLLTQNLLEVVPDSIGCLKQLSILKVDQNRLTHLTDSIGECENLTELVLTENLLQSLPRSLGKLKKLTNLNVDRNRLGSVPKELGGCASLNVLSLRDNRLGKLPAELADATELHVLDVAGNRLQNLPFALTNLNLKAMWLAENQSQPMLKFQTEDDERTGEKVLTCYLLPQQPSPSLENLLQNSVDDSWTDSNLNRVSVIQFQEETKAEEEDDEAAAERRGLQRRATPHPSELKVMKKVIEERRNEAYSSRGDGEESPDPQEKRFSDLSNQSHDSQVSNSTLSATSHEDRQNVTATSQKEDLVDGHSPQEEEELDEMEVEYIEPTVHFAEEPIIRGGDEDDEEDGEDGERSDEEERPVFPAEKQRLIRKDTPHYKKHFKITKLPKPEAVAALLQGFSPDGLNSSTQAAEDEQDEDEEQSIGTPQHHRRLEELEDSRQQVNSSQVKGVSFDQVNNLLIEPARIEEEEHTLTILRQTGGLGISIAGGKGSTPYKGDDEGIFISRVSEDGPAARAGVKVGDKLLEVNGVDLHEAEHHTAVEALRSSGATVSMTVLRERMVEPENAITTTPLRPEDDYFPRERRSSGIAFNMETSPSGPRQRLSTCLIRNDKGLGFSIAGGKGSTPYRTGDTGIYISRIAEGGAAHRDSTLHVGDRVISINGVDMTEARHDQAVALLTGTSPTIALLVERDLNAPGGSPGQSRARAHSPPPPEPSDSPDQEEEGLSLHGNHLSRMEDEYPIEEVILVKSGGPLGLSIVGGSDHASHPFGINEPGVFISKVIPHGLACQSGLRVGDRILEVNSIDLRHATHQEAVRALLANKQEIRMLVRRDPSPPGMQEIVIQKQPGEKLGISIRGGAKGHAGNPFDPTDEGIFISKVSSSGAAARDGRLQVGMRILEVNNHSLLGMTHTEAVRVLRAVGDSLVMLVCDGFDPNKVAAASPGIIANPFATGIVRKNSMESISSIDRDLSPEEMDIIQKESEMVRETSQWEREEMEKVNIGTGPLKLDYKTLAALPTTSLQKVNRVSVSLFSNFGISDSSFIQIIICFPSRRDRVPFSQLAVCGQVPPPATPDGHSPNPFQHGPSPFNSQTSVRPLTTTPSPGGKDSPEQRSFRDRQKYFEIDVKQQTPEKPKPRVSLVGEDDLKKMREEEARKFEQRAAEYLLDEDEEDEEEDLAKQVAQMKATGKVLLDGVEYKVEPVSTPSQHCSTPPSYNITPPSYCGSSGPSSVDGKGDSQRNSLEDSFRLEQRPNSMTGLIPVYPGESAAPIRTAKAERRHQERLRMQSPELAVAPDKDLSPAEKRALEAEKRAMWRAARMKSLEQDALKAQMVIAKSRDGKKRGTLDQLTESPSPAPTPSPTPMEELSPRGVTSPGRLVRPTANPEAEVPTPLPATSALEEMALYSNKRKLRQGRRSLETAVPT</sequence>
<evidence type="ECO:0000256" key="21">
    <source>
        <dbReference type="ARBA" id="ARBA00072775"/>
    </source>
</evidence>
<dbReference type="FunFam" id="2.30.42.10:FF:000074">
    <property type="entry name" value="protein scribble homolog isoform X2"/>
    <property type="match status" value="1"/>
</dbReference>
<keyword evidence="12" id="KW-0965">Cell junction</keyword>
<evidence type="ECO:0000256" key="3">
    <source>
        <dbReference type="ARBA" id="ARBA00004510"/>
    </source>
</evidence>
<dbReference type="GO" id="GO:0045211">
    <property type="term" value="C:postsynaptic membrane"/>
    <property type="evidence" value="ECO:0007669"/>
    <property type="project" value="TreeGrafter"/>
</dbReference>
<dbReference type="GO" id="GO:0098968">
    <property type="term" value="P:neurotransmitter receptor transport postsynaptic membrane to endosome"/>
    <property type="evidence" value="ECO:0007669"/>
    <property type="project" value="TreeGrafter"/>
</dbReference>
<keyword evidence="15" id="KW-0472">Membrane</keyword>
<evidence type="ECO:0000256" key="7">
    <source>
        <dbReference type="ARBA" id="ARBA00022490"/>
    </source>
</evidence>
<feature type="domain" description="PDZ" evidence="23">
    <location>
        <begin position="1067"/>
        <end position="1155"/>
    </location>
</feature>
<dbReference type="GO" id="GO:0030027">
    <property type="term" value="C:lamellipodium"/>
    <property type="evidence" value="ECO:0007669"/>
    <property type="project" value="UniProtKB-SubCell"/>
</dbReference>
<evidence type="ECO:0000256" key="16">
    <source>
        <dbReference type="ARBA" id="ARBA00023139"/>
    </source>
</evidence>
<feature type="region of interest" description="Disordered" evidence="22">
    <location>
        <begin position="628"/>
        <end position="656"/>
    </location>
</feature>
<dbReference type="PANTHER" id="PTHR23119:SF57">
    <property type="entry name" value="PROTEIN SCRIBBLE HOMOLOG"/>
    <property type="match status" value="1"/>
</dbReference>
<evidence type="ECO:0000256" key="4">
    <source>
        <dbReference type="ARBA" id="ARBA00004536"/>
    </source>
</evidence>
<reference evidence="24" key="3">
    <citation type="submission" date="2025-09" db="UniProtKB">
        <authorList>
            <consortium name="Ensembl"/>
        </authorList>
    </citation>
    <scope>IDENTIFICATION</scope>
</reference>
<dbReference type="GO" id="GO:0098887">
    <property type="term" value="P:neurotransmitter receptor transport, endosome to postsynaptic membrane"/>
    <property type="evidence" value="ECO:0007669"/>
    <property type="project" value="TreeGrafter"/>
</dbReference>
<dbReference type="SUPFAM" id="SSF50156">
    <property type="entry name" value="PDZ domain-like"/>
    <property type="match status" value="4"/>
</dbReference>
<feature type="region of interest" description="Disordered" evidence="22">
    <location>
        <begin position="1426"/>
        <end position="1525"/>
    </location>
</feature>
<dbReference type="InterPro" id="IPR032675">
    <property type="entry name" value="LRR_dom_sf"/>
</dbReference>
<dbReference type="InterPro" id="IPR036034">
    <property type="entry name" value="PDZ_sf"/>
</dbReference>
<evidence type="ECO:0000256" key="14">
    <source>
        <dbReference type="ARBA" id="ARBA00023054"/>
    </source>
</evidence>
<evidence type="ECO:0000256" key="2">
    <source>
        <dbReference type="ARBA" id="ARBA00004496"/>
    </source>
</evidence>
<feature type="region of interest" description="Disordered" evidence="22">
    <location>
        <begin position="919"/>
        <end position="954"/>
    </location>
</feature>
<feature type="compositionally biased region" description="Basic and acidic residues" evidence="22">
    <location>
        <begin position="463"/>
        <end position="478"/>
    </location>
</feature>
<evidence type="ECO:0000256" key="12">
    <source>
        <dbReference type="ARBA" id="ARBA00022949"/>
    </source>
</evidence>
<keyword evidence="6" id="KW-1003">Cell membrane</keyword>
<evidence type="ECO:0000256" key="13">
    <source>
        <dbReference type="ARBA" id="ARBA00023018"/>
    </source>
</evidence>
<dbReference type="Gene3D" id="2.30.42.10">
    <property type="match status" value="4"/>
</dbReference>
<dbReference type="FunFam" id="2.30.42.10:FF:000064">
    <property type="entry name" value="protein lap4 isoform X1"/>
    <property type="match status" value="1"/>
</dbReference>
<dbReference type="SMART" id="SM00364">
    <property type="entry name" value="LRR_BAC"/>
    <property type="match status" value="9"/>
</dbReference>
<dbReference type="Proteomes" id="UP000314980">
    <property type="component" value="Unassembled WGS sequence"/>
</dbReference>
<reference evidence="24" key="2">
    <citation type="submission" date="2025-08" db="UniProtKB">
        <authorList>
            <consortium name="Ensembl"/>
        </authorList>
    </citation>
    <scope>IDENTIFICATION</scope>
</reference>
<dbReference type="GO" id="GO:0016323">
    <property type="term" value="C:basolateral plasma membrane"/>
    <property type="evidence" value="ECO:0007669"/>
    <property type="project" value="TreeGrafter"/>
</dbReference>
<feature type="domain" description="PDZ" evidence="23">
    <location>
        <begin position="700"/>
        <end position="787"/>
    </location>
</feature>
<feature type="domain" description="PDZ" evidence="23">
    <location>
        <begin position="832"/>
        <end position="920"/>
    </location>
</feature>